<feature type="region of interest" description="Disordered" evidence="1">
    <location>
        <begin position="215"/>
        <end position="422"/>
    </location>
</feature>
<feature type="compositionally biased region" description="Low complexity" evidence="1">
    <location>
        <begin position="138"/>
        <end position="161"/>
    </location>
</feature>
<dbReference type="SUPFAM" id="SSF140453">
    <property type="entry name" value="EsxAB dimer-like"/>
    <property type="match status" value="1"/>
</dbReference>
<gene>
    <name evidence="2" type="ORF">GCM10010412_003320</name>
</gene>
<feature type="compositionally biased region" description="Polar residues" evidence="1">
    <location>
        <begin position="227"/>
        <end position="243"/>
    </location>
</feature>
<feature type="compositionally biased region" description="Gly residues" evidence="1">
    <location>
        <begin position="261"/>
        <end position="294"/>
    </location>
</feature>
<feature type="compositionally biased region" description="Pro residues" evidence="1">
    <location>
        <begin position="162"/>
        <end position="174"/>
    </location>
</feature>
<feature type="compositionally biased region" description="Polar residues" evidence="1">
    <location>
        <begin position="365"/>
        <end position="378"/>
    </location>
</feature>
<feature type="compositionally biased region" description="Low complexity" evidence="1">
    <location>
        <begin position="295"/>
        <end position="305"/>
    </location>
</feature>
<reference evidence="2 3" key="1">
    <citation type="journal article" date="2019" name="Int. J. Syst. Evol. Microbiol.">
        <title>The Global Catalogue of Microorganisms (GCM) 10K type strain sequencing project: providing services to taxonomists for standard genome sequencing and annotation.</title>
        <authorList>
            <consortium name="The Broad Institute Genomics Platform"/>
            <consortium name="The Broad Institute Genome Sequencing Center for Infectious Disease"/>
            <person name="Wu L."/>
            <person name="Ma J."/>
        </authorList>
    </citation>
    <scope>NUCLEOTIDE SEQUENCE [LARGE SCALE GENOMIC DNA]</scope>
    <source>
        <strain evidence="2 3">JCM 6835</strain>
    </source>
</reference>
<dbReference type="Proteomes" id="UP001501666">
    <property type="component" value="Unassembled WGS sequence"/>
</dbReference>
<evidence type="ECO:0000313" key="3">
    <source>
        <dbReference type="Proteomes" id="UP001501666"/>
    </source>
</evidence>
<dbReference type="RefSeq" id="WP_346142617.1">
    <property type="nucleotide sequence ID" value="NZ_BAAATE010000001.1"/>
</dbReference>
<keyword evidence="3" id="KW-1185">Reference proteome</keyword>
<feature type="region of interest" description="Disordered" evidence="1">
    <location>
        <begin position="459"/>
        <end position="502"/>
    </location>
</feature>
<proteinExistence type="predicted"/>
<evidence type="ECO:0008006" key="4">
    <source>
        <dbReference type="Google" id="ProtNLM"/>
    </source>
</evidence>
<dbReference type="InterPro" id="IPR036689">
    <property type="entry name" value="ESAT-6-like_sf"/>
</dbReference>
<feature type="compositionally biased region" description="Low complexity" evidence="1">
    <location>
        <begin position="383"/>
        <end position="422"/>
    </location>
</feature>
<protein>
    <recommendedName>
        <fullName evidence="4">PPE family domain-containing protein</fullName>
    </recommendedName>
</protein>
<feature type="compositionally biased region" description="Low complexity" evidence="1">
    <location>
        <begin position="313"/>
        <end position="325"/>
    </location>
</feature>
<feature type="region of interest" description="Disordered" evidence="1">
    <location>
        <begin position="126"/>
        <end position="186"/>
    </location>
</feature>
<feature type="compositionally biased region" description="Gly residues" evidence="1">
    <location>
        <begin position="336"/>
        <end position="351"/>
    </location>
</feature>
<dbReference type="EMBL" id="BAAATE010000001">
    <property type="protein sequence ID" value="GAA2642993.1"/>
    <property type="molecule type" value="Genomic_DNA"/>
</dbReference>
<comment type="caution">
    <text evidence="2">The sequence shown here is derived from an EMBL/GenBank/DDBJ whole genome shotgun (WGS) entry which is preliminary data.</text>
</comment>
<name>A0ABN3R643_9ACTN</name>
<sequence length="502" mass="49656">MASESNTYQIKAADRCEALDVSAGGASAEQIKGWLNDTNAPAIVRAADAYASAASMVGLARESLLSAAKALSEMWGGPTAALFQAGLHKLDTTGDELATKMKRVSDQLNAYGAVHLPEAIRKVDAATAPATPQPSAGPKPTVTTTPTAPPSSSAPTTAPSTTPAPGPTTPPAPGVDPNAAAKEKQNEQARRILEDLNMEIAGLYSLLPTDVSYDLEIPSPPSADGGYQQTNYSSPDRYQSSFRGGNPGGSPTFDTGNTWPGTGGADRPGTGGPGQGPGGPGQGPGTGSGGGGSDGSTPTNPDKPGGAPGGDTPPGTDPNAPGTDPNAPGTDPNAPGGNGETGAGSGGGTGDGRGDDGTAPAVIGQNDSSRQTETASYVPTTPPSTTMPTSTPYGQVPTTMTPTITTTPGMPNTFVGPTSSSPGVPSVIGGGTLGGPNAMTSAATRGGLGAGMPFMPMGGMGGTIGGGESEENTYSTDLREDRDPWNTAHEVTTDLIGRTAEA</sequence>
<accession>A0ABN3R643</accession>
<evidence type="ECO:0000313" key="2">
    <source>
        <dbReference type="EMBL" id="GAA2642993.1"/>
    </source>
</evidence>
<evidence type="ECO:0000256" key="1">
    <source>
        <dbReference type="SAM" id="MobiDB-lite"/>
    </source>
</evidence>
<organism evidence="2 3">
    <name type="scientific">Nonomuraea recticatena</name>
    <dbReference type="NCBI Taxonomy" id="46178"/>
    <lineage>
        <taxon>Bacteria</taxon>
        <taxon>Bacillati</taxon>
        <taxon>Actinomycetota</taxon>
        <taxon>Actinomycetes</taxon>
        <taxon>Streptosporangiales</taxon>
        <taxon>Streptosporangiaceae</taxon>
        <taxon>Nonomuraea</taxon>
    </lineage>
</organism>